<dbReference type="PANTHER" id="PTHR42756">
    <property type="entry name" value="TRANSCRIPTIONAL REGULATOR, MARR"/>
    <property type="match status" value="1"/>
</dbReference>
<organism evidence="5 6">
    <name type="scientific">Clostridium intestinale URNW</name>
    <dbReference type="NCBI Taxonomy" id="1294142"/>
    <lineage>
        <taxon>Bacteria</taxon>
        <taxon>Bacillati</taxon>
        <taxon>Bacillota</taxon>
        <taxon>Clostridia</taxon>
        <taxon>Eubacteriales</taxon>
        <taxon>Clostridiaceae</taxon>
        <taxon>Clostridium</taxon>
    </lineage>
</organism>
<dbReference type="PANTHER" id="PTHR42756:SF1">
    <property type="entry name" value="TRANSCRIPTIONAL REPRESSOR OF EMRAB OPERON"/>
    <property type="match status" value="1"/>
</dbReference>
<accession>U2PRG7</accession>
<dbReference type="InterPro" id="IPR036388">
    <property type="entry name" value="WH-like_DNA-bd_sf"/>
</dbReference>
<evidence type="ECO:0000256" key="2">
    <source>
        <dbReference type="ARBA" id="ARBA00023125"/>
    </source>
</evidence>
<keyword evidence="2" id="KW-0238">DNA-binding</keyword>
<dbReference type="RefSeq" id="WP_021803489.1">
    <property type="nucleotide sequence ID" value="NZ_KI273145.1"/>
</dbReference>
<evidence type="ECO:0000259" key="4">
    <source>
        <dbReference type="PROSITE" id="PS50995"/>
    </source>
</evidence>
<name>U2PRG7_9CLOT</name>
<dbReference type="PROSITE" id="PS01117">
    <property type="entry name" value="HTH_MARR_1"/>
    <property type="match status" value="1"/>
</dbReference>
<dbReference type="InterPro" id="IPR023187">
    <property type="entry name" value="Tscrpt_reg_MarR-type_CS"/>
</dbReference>
<dbReference type="SUPFAM" id="SSF46785">
    <property type="entry name" value="Winged helix' DNA-binding domain"/>
    <property type="match status" value="1"/>
</dbReference>
<dbReference type="SMART" id="SM00347">
    <property type="entry name" value="HTH_MARR"/>
    <property type="match status" value="1"/>
</dbReference>
<dbReference type="PRINTS" id="PR00598">
    <property type="entry name" value="HTHMARR"/>
</dbReference>
<dbReference type="PATRIC" id="fig|1294142.3.peg.3697"/>
<dbReference type="Gene3D" id="1.10.10.10">
    <property type="entry name" value="Winged helix-like DNA-binding domain superfamily/Winged helix DNA-binding domain"/>
    <property type="match status" value="1"/>
</dbReference>
<evidence type="ECO:0000313" key="6">
    <source>
        <dbReference type="Proteomes" id="UP000016721"/>
    </source>
</evidence>
<proteinExistence type="predicted"/>
<evidence type="ECO:0000256" key="3">
    <source>
        <dbReference type="ARBA" id="ARBA00023163"/>
    </source>
</evidence>
<sequence>MDNNIGTLINRSSKLLKNKINISLENLGLTAVQWSVLKDIYNIEELKGDIEELTPLEIGIRLNLDKATLSGVINRLINKEWIEKIKNPKDKRSFYLLLTQKALYNMEELEQINNETIKKAAEGLSSQEIKLLEKYLETFIKNLDNE</sequence>
<dbReference type="Proteomes" id="UP000016721">
    <property type="component" value="Unassembled WGS sequence"/>
</dbReference>
<feature type="domain" description="HTH marR-type" evidence="4">
    <location>
        <begin position="2"/>
        <end position="141"/>
    </location>
</feature>
<dbReference type="HOGENOM" id="CLU_083287_18_6_9"/>
<dbReference type="InterPro" id="IPR000835">
    <property type="entry name" value="HTH_MarR-typ"/>
</dbReference>
<keyword evidence="3" id="KW-0804">Transcription</keyword>
<dbReference type="GO" id="GO:0003700">
    <property type="term" value="F:DNA-binding transcription factor activity"/>
    <property type="evidence" value="ECO:0007669"/>
    <property type="project" value="InterPro"/>
</dbReference>
<dbReference type="GO" id="GO:0003677">
    <property type="term" value="F:DNA binding"/>
    <property type="evidence" value="ECO:0007669"/>
    <property type="project" value="UniProtKB-KW"/>
</dbReference>
<keyword evidence="1" id="KW-0805">Transcription regulation</keyword>
<dbReference type="STRING" id="1294142.CINTURNW_3543"/>
<dbReference type="eggNOG" id="COG1846">
    <property type="taxonomic scope" value="Bacteria"/>
</dbReference>
<dbReference type="AlphaFoldDB" id="U2PRG7"/>
<keyword evidence="6" id="KW-1185">Reference proteome</keyword>
<evidence type="ECO:0000313" key="5">
    <source>
        <dbReference type="EMBL" id="ERK29020.1"/>
    </source>
</evidence>
<evidence type="ECO:0000256" key="1">
    <source>
        <dbReference type="ARBA" id="ARBA00023015"/>
    </source>
</evidence>
<dbReference type="PROSITE" id="PS50995">
    <property type="entry name" value="HTH_MARR_2"/>
    <property type="match status" value="1"/>
</dbReference>
<dbReference type="InterPro" id="IPR036390">
    <property type="entry name" value="WH_DNA-bd_sf"/>
</dbReference>
<dbReference type="Pfam" id="PF01047">
    <property type="entry name" value="MarR"/>
    <property type="match status" value="1"/>
</dbReference>
<dbReference type="EMBL" id="APJA01000022">
    <property type="protein sequence ID" value="ERK29020.1"/>
    <property type="molecule type" value="Genomic_DNA"/>
</dbReference>
<comment type="caution">
    <text evidence="5">The sequence shown here is derived from an EMBL/GenBank/DDBJ whole genome shotgun (WGS) entry which is preliminary data.</text>
</comment>
<reference evidence="5 6" key="1">
    <citation type="journal article" date="2013" name="Genome Announc.">
        <title>Draft Genome Sequence of the Hydrogen- and Ethanol-Producing Bacterium Clostridium intestinale Strain URNW.</title>
        <authorList>
            <person name="Lal S."/>
            <person name="Ramachandran U."/>
            <person name="Zhang X."/>
            <person name="Sparling R."/>
            <person name="Levin D.B."/>
        </authorList>
    </citation>
    <scope>NUCLEOTIDE SEQUENCE [LARGE SCALE GENOMIC DNA]</scope>
    <source>
        <strain evidence="5 6">URNW</strain>
    </source>
</reference>
<protein>
    <submittedName>
        <fullName evidence="5">Transcriptional regulator</fullName>
    </submittedName>
</protein>
<gene>
    <name evidence="5" type="ORF">CINTURNW_3543</name>
</gene>